<gene>
    <name evidence="7" type="ORF">OW255_08875</name>
</gene>
<dbReference type="SUPFAM" id="SSF53383">
    <property type="entry name" value="PLP-dependent transferases"/>
    <property type="match status" value="1"/>
</dbReference>
<feature type="domain" description="HTH gntR-type" evidence="6">
    <location>
        <begin position="10"/>
        <end position="78"/>
    </location>
</feature>
<name>A0ABY7AG52_9FIRM</name>
<dbReference type="SMART" id="SM00345">
    <property type="entry name" value="HTH_GNTR"/>
    <property type="match status" value="1"/>
</dbReference>
<keyword evidence="2" id="KW-0663">Pyridoxal phosphate</keyword>
<dbReference type="EMBL" id="CP113524">
    <property type="protein sequence ID" value="WAJ25606.1"/>
    <property type="molecule type" value="Genomic_DNA"/>
</dbReference>
<dbReference type="RefSeq" id="WP_024836269.1">
    <property type="nucleotide sequence ID" value="NZ_CP113524.1"/>
</dbReference>
<dbReference type="Pfam" id="PF00155">
    <property type="entry name" value="Aminotran_1_2"/>
    <property type="match status" value="1"/>
</dbReference>
<dbReference type="InterPro" id="IPR000524">
    <property type="entry name" value="Tscrpt_reg_HTH_GntR"/>
</dbReference>
<evidence type="ECO:0000259" key="6">
    <source>
        <dbReference type="PROSITE" id="PS50949"/>
    </source>
</evidence>
<dbReference type="InterPro" id="IPR051446">
    <property type="entry name" value="HTH_trans_reg/aminotransferase"/>
</dbReference>
<evidence type="ECO:0000313" key="7">
    <source>
        <dbReference type="EMBL" id="WAJ25606.1"/>
    </source>
</evidence>
<dbReference type="InterPro" id="IPR015421">
    <property type="entry name" value="PyrdxlP-dep_Trfase_major"/>
</dbReference>
<accession>A0ABY7AG52</accession>
<keyword evidence="8" id="KW-1185">Reference proteome</keyword>
<comment type="similarity">
    <text evidence="1">In the C-terminal section; belongs to the class-I pyridoxal-phosphate-dependent aminotransferase family.</text>
</comment>
<dbReference type="Proteomes" id="UP001163115">
    <property type="component" value="Chromosome"/>
</dbReference>
<sequence>MLYIDRDSKTPIYQQIYEQLKRDILTGNIPVNARIISTRALARELQVGRNSVENAYDQLRLEGYITSKPGAGYIVNKLEFDLMEKPAEAYRQNESQFKRLSPFDHKIKYSFQYGELDESSFPKKLWRTYTAHVLDGPLSNSWNGSSDGKGDFGLRQQIKQYLYVSRGVKCETEQVILCSGTQSALEIVVRIFSGEKTIAMEEPCYEGARAVFQCNGFQIQPVPVGEDGIDLLRLSSETVPMVYLTPSHQFPKGAVMPIHNRLEILNHARKRDMIIIEDDYDSEFRYKGRPIPSLQSIDQAGRVIYIGTFSKALSPGLRMSYLVLPAWLLAAYDEKYNGYECTIPLMEQKILYHFMKDGHWEKHLRRVCSSQKRKHDALIAAIGKVMGDRVNVYGHHAGLHLLLEFKNGEQEDVLVKEALKYGVFVSPVSPSWLEKSNYKTHCVILGYGGIKEEDILPAVEGLNKAWFEHE</sequence>
<evidence type="ECO:0000256" key="5">
    <source>
        <dbReference type="ARBA" id="ARBA00023163"/>
    </source>
</evidence>
<keyword evidence="7" id="KW-0808">Transferase</keyword>
<evidence type="ECO:0000256" key="3">
    <source>
        <dbReference type="ARBA" id="ARBA00023015"/>
    </source>
</evidence>
<evidence type="ECO:0000256" key="4">
    <source>
        <dbReference type="ARBA" id="ARBA00023125"/>
    </source>
</evidence>
<dbReference type="InterPro" id="IPR004839">
    <property type="entry name" value="Aminotransferase_I/II_large"/>
</dbReference>
<dbReference type="InterPro" id="IPR015424">
    <property type="entry name" value="PyrdxlP-dep_Trfase"/>
</dbReference>
<dbReference type="PANTHER" id="PTHR46577">
    <property type="entry name" value="HTH-TYPE TRANSCRIPTIONAL REGULATORY PROTEIN GABR"/>
    <property type="match status" value="1"/>
</dbReference>
<proteinExistence type="inferred from homology"/>
<dbReference type="CDD" id="cd07377">
    <property type="entry name" value="WHTH_GntR"/>
    <property type="match status" value="1"/>
</dbReference>
<keyword evidence="7" id="KW-0032">Aminotransferase</keyword>
<dbReference type="InterPro" id="IPR036390">
    <property type="entry name" value="WH_DNA-bd_sf"/>
</dbReference>
<keyword evidence="5" id="KW-0804">Transcription</keyword>
<protein>
    <submittedName>
        <fullName evidence="7">PLP-dependent aminotransferase family protein</fullName>
    </submittedName>
</protein>
<evidence type="ECO:0000256" key="1">
    <source>
        <dbReference type="ARBA" id="ARBA00005384"/>
    </source>
</evidence>
<dbReference type="CDD" id="cd00609">
    <property type="entry name" value="AAT_like"/>
    <property type="match status" value="1"/>
</dbReference>
<evidence type="ECO:0000256" key="2">
    <source>
        <dbReference type="ARBA" id="ARBA00022898"/>
    </source>
</evidence>
<organism evidence="7 8">
    <name type="scientific">Lacrimispora xylanolytica</name>
    <dbReference type="NCBI Taxonomy" id="29375"/>
    <lineage>
        <taxon>Bacteria</taxon>
        <taxon>Bacillati</taxon>
        <taxon>Bacillota</taxon>
        <taxon>Clostridia</taxon>
        <taxon>Lachnospirales</taxon>
        <taxon>Lachnospiraceae</taxon>
        <taxon>Lacrimispora</taxon>
    </lineage>
</organism>
<dbReference type="Gene3D" id="3.40.640.10">
    <property type="entry name" value="Type I PLP-dependent aspartate aminotransferase-like (Major domain)"/>
    <property type="match status" value="1"/>
</dbReference>
<keyword evidence="3" id="KW-0805">Transcription regulation</keyword>
<evidence type="ECO:0000313" key="8">
    <source>
        <dbReference type="Proteomes" id="UP001163115"/>
    </source>
</evidence>
<dbReference type="SUPFAM" id="SSF46785">
    <property type="entry name" value="Winged helix' DNA-binding domain"/>
    <property type="match status" value="1"/>
</dbReference>
<dbReference type="PANTHER" id="PTHR46577:SF1">
    <property type="entry name" value="HTH-TYPE TRANSCRIPTIONAL REGULATORY PROTEIN GABR"/>
    <property type="match status" value="1"/>
</dbReference>
<keyword evidence="4" id="KW-0238">DNA-binding</keyword>
<dbReference type="Pfam" id="PF00392">
    <property type="entry name" value="GntR"/>
    <property type="match status" value="1"/>
</dbReference>
<dbReference type="InterPro" id="IPR036388">
    <property type="entry name" value="WH-like_DNA-bd_sf"/>
</dbReference>
<dbReference type="PROSITE" id="PS50949">
    <property type="entry name" value="HTH_GNTR"/>
    <property type="match status" value="1"/>
</dbReference>
<dbReference type="GO" id="GO:0008483">
    <property type="term" value="F:transaminase activity"/>
    <property type="evidence" value="ECO:0007669"/>
    <property type="project" value="UniProtKB-KW"/>
</dbReference>
<reference evidence="7" key="1">
    <citation type="submission" date="2022-11" db="EMBL/GenBank/DDBJ databases">
        <title>Lacrimispora xylanolytica sy1, complete genome.</title>
        <authorList>
            <person name="Choi S."/>
        </authorList>
    </citation>
    <scope>NUCLEOTIDE SEQUENCE</scope>
    <source>
        <strain evidence="7">Sy1</strain>
    </source>
</reference>
<dbReference type="Gene3D" id="1.10.10.10">
    <property type="entry name" value="Winged helix-like DNA-binding domain superfamily/Winged helix DNA-binding domain"/>
    <property type="match status" value="1"/>
</dbReference>